<dbReference type="InterPro" id="IPR015867">
    <property type="entry name" value="N-reg_PII/ATP_PRibTrfase_C"/>
</dbReference>
<dbReference type="InterPro" id="IPR011322">
    <property type="entry name" value="N-reg_PII-like_a/b"/>
</dbReference>
<sequence length="112" mass="11766">MPEADDIVLVVTTTDDRALADAIARALVERRLAACVRIVPVGSVYRWQGEICAADEFAVEAKTTHAAAGAVQAAIAALHPYDLPEILVLPALGGSDAYLGWIRSEVTPAGAR</sequence>
<evidence type="ECO:0000313" key="3">
    <source>
        <dbReference type="Proteomes" id="UP001143309"/>
    </source>
</evidence>
<proteinExistence type="inferred from homology"/>
<dbReference type="EMBL" id="BSFL01000003">
    <property type="protein sequence ID" value="GLK81002.1"/>
    <property type="molecule type" value="Genomic_DNA"/>
</dbReference>
<comment type="similarity">
    <text evidence="1">Belongs to the CutA family.</text>
</comment>
<dbReference type="Proteomes" id="UP001143309">
    <property type="component" value="Unassembled WGS sequence"/>
</dbReference>
<name>A0A9W6JPL7_9HYPH</name>
<protein>
    <submittedName>
        <fullName evidence="2">Divalent cation tolerance protein</fullName>
    </submittedName>
</protein>
<comment type="caution">
    <text evidence="2">The sequence shown here is derived from an EMBL/GenBank/DDBJ whole genome shotgun (WGS) entry which is preliminary data.</text>
</comment>
<keyword evidence="3" id="KW-1185">Reference proteome</keyword>
<gene>
    <name evidence="2" type="primary">cutA</name>
    <name evidence="2" type="ORF">GCM10008174_27430</name>
</gene>
<dbReference type="PANTHER" id="PTHR23419">
    <property type="entry name" value="DIVALENT CATION TOLERANCE CUTA-RELATED"/>
    <property type="match status" value="1"/>
</dbReference>
<evidence type="ECO:0000256" key="1">
    <source>
        <dbReference type="ARBA" id="ARBA00010169"/>
    </source>
</evidence>
<organism evidence="2 3">
    <name type="scientific">Methylopila turkensis</name>
    <dbReference type="NCBI Taxonomy" id="1437816"/>
    <lineage>
        <taxon>Bacteria</taxon>
        <taxon>Pseudomonadati</taxon>
        <taxon>Pseudomonadota</taxon>
        <taxon>Alphaproteobacteria</taxon>
        <taxon>Hyphomicrobiales</taxon>
        <taxon>Methylopilaceae</taxon>
        <taxon>Methylopila</taxon>
    </lineage>
</organism>
<dbReference type="RefSeq" id="WP_271201476.1">
    <property type="nucleotide sequence ID" value="NZ_BSFL01000003.1"/>
</dbReference>
<dbReference type="Gene3D" id="3.30.70.120">
    <property type="match status" value="1"/>
</dbReference>
<dbReference type="SUPFAM" id="SSF54913">
    <property type="entry name" value="GlnB-like"/>
    <property type="match status" value="1"/>
</dbReference>
<dbReference type="PANTHER" id="PTHR23419:SF8">
    <property type="entry name" value="FI09726P"/>
    <property type="match status" value="1"/>
</dbReference>
<accession>A0A9W6JPL7</accession>
<dbReference type="InterPro" id="IPR004323">
    <property type="entry name" value="Ion_tolerance_CutA"/>
</dbReference>
<dbReference type="Pfam" id="PF03091">
    <property type="entry name" value="CutA1"/>
    <property type="match status" value="1"/>
</dbReference>
<dbReference type="GO" id="GO:0005507">
    <property type="term" value="F:copper ion binding"/>
    <property type="evidence" value="ECO:0007669"/>
    <property type="project" value="TreeGrafter"/>
</dbReference>
<reference evidence="2" key="2">
    <citation type="submission" date="2023-01" db="EMBL/GenBank/DDBJ databases">
        <authorList>
            <person name="Sun Q."/>
            <person name="Evtushenko L."/>
        </authorList>
    </citation>
    <scope>NUCLEOTIDE SEQUENCE</scope>
    <source>
        <strain evidence="2">VKM B-2748</strain>
    </source>
</reference>
<dbReference type="GO" id="GO:0010038">
    <property type="term" value="P:response to metal ion"/>
    <property type="evidence" value="ECO:0007669"/>
    <property type="project" value="InterPro"/>
</dbReference>
<dbReference type="AlphaFoldDB" id="A0A9W6JPL7"/>
<reference evidence="2" key="1">
    <citation type="journal article" date="2014" name="Int. J. Syst. Evol. Microbiol.">
        <title>Complete genome sequence of Corynebacterium casei LMG S-19264T (=DSM 44701T), isolated from a smear-ripened cheese.</title>
        <authorList>
            <consortium name="US DOE Joint Genome Institute (JGI-PGF)"/>
            <person name="Walter F."/>
            <person name="Albersmeier A."/>
            <person name="Kalinowski J."/>
            <person name="Ruckert C."/>
        </authorList>
    </citation>
    <scope>NUCLEOTIDE SEQUENCE</scope>
    <source>
        <strain evidence="2">VKM B-2748</strain>
    </source>
</reference>
<evidence type="ECO:0000313" key="2">
    <source>
        <dbReference type="EMBL" id="GLK81002.1"/>
    </source>
</evidence>